<organism evidence="4">
    <name type="scientific">Thermogemmatispora argillosa</name>
    <dbReference type="NCBI Taxonomy" id="2045280"/>
    <lineage>
        <taxon>Bacteria</taxon>
        <taxon>Bacillati</taxon>
        <taxon>Chloroflexota</taxon>
        <taxon>Ktedonobacteria</taxon>
        <taxon>Thermogemmatisporales</taxon>
        <taxon>Thermogemmatisporaceae</taxon>
        <taxon>Thermogemmatispora</taxon>
    </lineage>
</organism>
<dbReference type="InterPro" id="IPR057326">
    <property type="entry name" value="KR_dom"/>
</dbReference>
<feature type="domain" description="Ketoreductase" evidence="3">
    <location>
        <begin position="15"/>
        <end position="221"/>
    </location>
</feature>
<dbReference type="InterPro" id="IPR020904">
    <property type="entry name" value="Sc_DH/Rdtase_CS"/>
</dbReference>
<dbReference type="PANTHER" id="PTHR42760:SF133">
    <property type="entry name" value="3-OXOACYL-[ACYL-CARRIER-PROTEIN] REDUCTASE"/>
    <property type="match status" value="1"/>
</dbReference>
<dbReference type="PANTHER" id="PTHR42760">
    <property type="entry name" value="SHORT-CHAIN DEHYDROGENASES/REDUCTASES FAMILY MEMBER"/>
    <property type="match status" value="1"/>
</dbReference>
<dbReference type="Pfam" id="PF13561">
    <property type="entry name" value="adh_short_C2"/>
    <property type="match status" value="1"/>
</dbReference>
<dbReference type="InterPro" id="IPR036291">
    <property type="entry name" value="NAD(P)-bd_dom_sf"/>
</dbReference>
<dbReference type="FunFam" id="3.40.50.720:FF:000084">
    <property type="entry name" value="Short-chain dehydrogenase reductase"/>
    <property type="match status" value="1"/>
</dbReference>
<dbReference type="InterPro" id="IPR002347">
    <property type="entry name" value="SDR_fam"/>
</dbReference>
<dbReference type="AlphaFoldDB" id="A0A455SWF5"/>
<dbReference type="Gene3D" id="3.40.50.720">
    <property type="entry name" value="NAD(P)-binding Rossmann-like Domain"/>
    <property type="match status" value="1"/>
</dbReference>
<reference evidence="4" key="1">
    <citation type="submission" date="2018-12" db="EMBL/GenBank/DDBJ databases">
        <title>Novel natural products biosynthetic potential of the class Ktedonobacteria.</title>
        <authorList>
            <person name="Zheng Y."/>
            <person name="Saitou A."/>
            <person name="Wang C.M."/>
            <person name="Toyoda A."/>
            <person name="Minakuchi Y."/>
            <person name="Sekiguchi Y."/>
            <person name="Ueda K."/>
            <person name="Takano H."/>
            <person name="Sakai Y."/>
            <person name="Yokota A."/>
            <person name="Yabe S."/>
        </authorList>
    </citation>
    <scope>NUCLEOTIDE SEQUENCE</scope>
    <source>
        <strain evidence="4">A3-2</strain>
    </source>
</reference>
<evidence type="ECO:0000313" key="4">
    <source>
        <dbReference type="EMBL" id="BBH91906.1"/>
    </source>
</evidence>
<evidence type="ECO:0000259" key="3">
    <source>
        <dbReference type="SMART" id="SM00822"/>
    </source>
</evidence>
<sequence>MAAAPVSDRINLSGQVAVVTGAARGIGQATARVLAREGASVAALDVLPCTETVQAVEALGQRALSLHCDVSDAQQVRQAIDEVVARLGPPHILVTCAGVVSRTDLEAMTVEEWDRVLAIDLRGTFLCVQAVYPHMKARGYGKIVCVGSVAAKVGGVISGPHYVAAKGGVHSFIKWVAKAGAPHAIYVNAVAPGPVWTDMTIGHPYRDDMSPLGRLGDPRDIAEAILFLASPASNWITGLTLDVNGGMLMD</sequence>
<name>A0A455SWF5_9CHLR</name>
<proteinExistence type="inferred from homology"/>
<gene>
    <name evidence="4" type="primary">y4mP</name>
    <name evidence="4" type="ORF">KTA_01050</name>
</gene>
<dbReference type="PRINTS" id="PR00081">
    <property type="entry name" value="GDHRDH"/>
</dbReference>
<comment type="similarity">
    <text evidence="1">Belongs to the short-chain dehydrogenases/reductases (SDR) family.</text>
</comment>
<dbReference type="EMBL" id="AP019377">
    <property type="protein sequence ID" value="BBH91906.1"/>
    <property type="molecule type" value="Genomic_DNA"/>
</dbReference>
<accession>A0A455SWF5</accession>
<evidence type="ECO:0000256" key="1">
    <source>
        <dbReference type="ARBA" id="ARBA00006484"/>
    </source>
</evidence>
<dbReference type="SMART" id="SM00822">
    <property type="entry name" value="PKS_KR"/>
    <property type="match status" value="1"/>
</dbReference>
<dbReference type="PROSITE" id="PS00061">
    <property type="entry name" value="ADH_SHORT"/>
    <property type="match status" value="1"/>
</dbReference>
<evidence type="ECO:0000256" key="2">
    <source>
        <dbReference type="ARBA" id="ARBA00023002"/>
    </source>
</evidence>
<dbReference type="GO" id="GO:0016616">
    <property type="term" value="F:oxidoreductase activity, acting on the CH-OH group of donors, NAD or NADP as acceptor"/>
    <property type="evidence" value="ECO:0007669"/>
    <property type="project" value="TreeGrafter"/>
</dbReference>
<keyword evidence="2" id="KW-0560">Oxidoreductase</keyword>
<protein>
    <submittedName>
        <fullName evidence="4">Short-chain dehydrogenase</fullName>
    </submittedName>
</protein>
<dbReference type="SUPFAM" id="SSF51735">
    <property type="entry name" value="NAD(P)-binding Rossmann-fold domains"/>
    <property type="match status" value="1"/>
</dbReference>